<protein>
    <recommendedName>
        <fullName evidence="15">Tyrosine-protein kinase</fullName>
        <ecNumber evidence="15">2.7.10.2</ecNumber>
    </recommendedName>
</protein>
<evidence type="ECO:0000256" key="13">
    <source>
        <dbReference type="PROSITE-ProRule" id="PRU00192"/>
    </source>
</evidence>
<feature type="compositionally biased region" description="Polar residues" evidence="16">
    <location>
        <begin position="80"/>
        <end position="93"/>
    </location>
</feature>
<dbReference type="SMART" id="SM00252">
    <property type="entry name" value="SH2"/>
    <property type="match status" value="1"/>
</dbReference>
<dbReference type="PRINTS" id="PR00401">
    <property type="entry name" value="SH2DOMAIN"/>
</dbReference>
<feature type="compositionally biased region" description="Polar residues" evidence="16">
    <location>
        <begin position="134"/>
        <end position="150"/>
    </location>
</feature>
<evidence type="ECO:0000256" key="1">
    <source>
        <dbReference type="ARBA" id="ARBA00022443"/>
    </source>
</evidence>
<dbReference type="PROSITE" id="PS00107">
    <property type="entry name" value="PROTEIN_KINASE_ATP"/>
    <property type="match status" value="1"/>
</dbReference>
<keyword evidence="4 14" id="KW-0547">Nucleotide-binding</keyword>
<evidence type="ECO:0000313" key="21">
    <source>
        <dbReference type="Proteomes" id="UP000835052"/>
    </source>
</evidence>
<dbReference type="PRINTS" id="PR00109">
    <property type="entry name" value="TYRKINASE"/>
</dbReference>
<feature type="region of interest" description="Disordered" evidence="16">
    <location>
        <begin position="41"/>
        <end position="153"/>
    </location>
</feature>
<dbReference type="InterPro" id="IPR011009">
    <property type="entry name" value="Kinase-like_dom_sf"/>
</dbReference>
<dbReference type="InterPro" id="IPR017441">
    <property type="entry name" value="Protein_kinase_ATP_BS"/>
</dbReference>
<dbReference type="InterPro" id="IPR050198">
    <property type="entry name" value="Non-receptor_tyrosine_kinases"/>
</dbReference>
<evidence type="ECO:0000256" key="3">
    <source>
        <dbReference type="ARBA" id="ARBA00022707"/>
    </source>
</evidence>
<dbReference type="AlphaFoldDB" id="A0A8S1GSE4"/>
<evidence type="ECO:0000259" key="18">
    <source>
        <dbReference type="PROSITE" id="PS50002"/>
    </source>
</evidence>
<name>A0A8S1GSE4_9PELO</name>
<dbReference type="FunFam" id="3.30.200.20:FF:000053">
    <property type="entry name" value="Tyrosine-protein kinase"/>
    <property type="match status" value="1"/>
</dbReference>
<accession>A0A8S1GSE4</accession>
<dbReference type="GO" id="GO:0048565">
    <property type="term" value="P:digestive tract development"/>
    <property type="evidence" value="ECO:0007669"/>
    <property type="project" value="UniProtKB-ARBA"/>
</dbReference>
<dbReference type="Proteomes" id="UP000835052">
    <property type="component" value="Unassembled WGS sequence"/>
</dbReference>
<keyword evidence="9" id="KW-0449">Lipoprotein</keyword>
<dbReference type="Pfam" id="PF00017">
    <property type="entry name" value="SH2"/>
    <property type="match status" value="1"/>
</dbReference>
<dbReference type="CDD" id="cd00174">
    <property type="entry name" value="SH3"/>
    <property type="match status" value="1"/>
</dbReference>
<evidence type="ECO:0000313" key="20">
    <source>
        <dbReference type="EMBL" id="CAD6186456.1"/>
    </source>
</evidence>
<dbReference type="Gene3D" id="1.10.510.10">
    <property type="entry name" value="Transferase(Phosphotransferase) domain 1"/>
    <property type="match status" value="1"/>
</dbReference>
<feature type="domain" description="SH3" evidence="18">
    <location>
        <begin position="159"/>
        <end position="220"/>
    </location>
</feature>
<evidence type="ECO:0000256" key="9">
    <source>
        <dbReference type="ARBA" id="ARBA00023288"/>
    </source>
</evidence>
<feature type="compositionally biased region" description="Pro residues" evidence="16">
    <location>
        <begin position="52"/>
        <end position="63"/>
    </location>
</feature>
<keyword evidence="3" id="KW-0519">Myristate</keyword>
<feature type="domain" description="Protein kinase" evidence="19">
    <location>
        <begin position="341"/>
        <end position="592"/>
    </location>
</feature>
<evidence type="ECO:0000256" key="11">
    <source>
        <dbReference type="ARBA" id="ARBA00061539"/>
    </source>
</evidence>
<feature type="domain" description="SH2" evidence="17">
    <location>
        <begin position="224"/>
        <end position="320"/>
    </location>
</feature>
<dbReference type="SMART" id="SM00326">
    <property type="entry name" value="SH3"/>
    <property type="match status" value="1"/>
</dbReference>
<dbReference type="Gene3D" id="2.30.30.40">
    <property type="entry name" value="SH3 Domains"/>
    <property type="match status" value="1"/>
</dbReference>
<evidence type="ECO:0000259" key="19">
    <source>
        <dbReference type="PROSITE" id="PS50011"/>
    </source>
</evidence>
<dbReference type="SUPFAM" id="SSF55550">
    <property type="entry name" value="SH2 domain"/>
    <property type="match status" value="1"/>
</dbReference>
<evidence type="ECO:0000256" key="7">
    <source>
        <dbReference type="ARBA" id="ARBA00022999"/>
    </source>
</evidence>
<evidence type="ECO:0000256" key="5">
    <source>
        <dbReference type="ARBA" id="ARBA00022777"/>
    </source>
</evidence>
<dbReference type="OrthoDB" id="339325at2759"/>
<keyword evidence="8 15" id="KW-0829">Tyrosine-protein kinase</keyword>
<dbReference type="InterPro" id="IPR000719">
    <property type="entry name" value="Prot_kinase_dom"/>
</dbReference>
<feature type="binding site" evidence="14">
    <location>
        <position position="368"/>
    </location>
    <ligand>
        <name>ATP</name>
        <dbReference type="ChEBI" id="CHEBI:30616"/>
    </ligand>
</feature>
<evidence type="ECO:0000256" key="12">
    <source>
        <dbReference type="PROSITE-ProRule" id="PRU00191"/>
    </source>
</evidence>
<dbReference type="Gene3D" id="3.30.200.20">
    <property type="entry name" value="Phosphorylase Kinase, domain 1"/>
    <property type="match status" value="1"/>
</dbReference>
<dbReference type="GO" id="GO:0005524">
    <property type="term" value="F:ATP binding"/>
    <property type="evidence" value="ECO:0007669"/>
    <property type="project" value="UniProtKB-UniRule"/>
</dbReference>
<comment type="caution">
    <text evidence="20">The sequence shown here is derived from an EMBL/GenBank/DDBJ whole genome shotgun (WGS) entry which is preliminary data.</text>
</comment>
<gene>
    <name evidence="20" type="ORF">CAUJ_LOCUS2375</name>
</gene>
<dbReference type="GO" id="GO:0004715">
    <property type="term" value="F:non-membrane spanning protein tyrosine kinase activity"/>
    <property type="evidence" value="ECO:0007669"/>
    <property type="project" value="UniProtKB-EC"/>
</dbReference>
<dbReference type="EMBL" id="CAJGYM010000004">
    <property type="protein sequence ID" value="CAD6186456.1"/>
    <property type="molecule type" value="Genomic_DNA"/>
</dbReference>
<dbReference type="PROSITE" id="PS50011">
    <property type="entry name" value="PROTEIN_KINASE_DOM"/>
    <property type="match status" value="1"/>
</dbReference>
<evidence type="ECO:0000256" key="10">
    <source>
        <dbReference type="ARBA" id="ARBA00051245"/>
    </source>
</evidence>
<evidence type="ECO:0000256" key="15">
    <source>
        <dbReference type="RuleBase" id="RU362096"/>
    </source>
</evidence>
<reference evidence="20" key="1">
    <citation type="submission" date="2020-10" db="EMBL/GenBank/DDBJ databases">
        <authorList>
            <person name="Kikuchi T."/>
        </authorList>
    </citation>
    <scope>NUCLEOTIDE SEQUENCE</scope>
    <source>
        <strain evidence="20">NKZ352</strain>
    </source>
</reference>
<feature type="region of interest" description="Disordered" evidence="16">
    <location>
        <begin position="1"/>
        <end position="24"/>
    </location>
</feature>
<evidence type="ECO:0000256" key="6">
    <source>
        <dbReference type="ARBA" id="ARBA00022840"/>
    </source>
</evidence>
<keyword evidence="6 14" id="KW-0067">ATP-binding</keyword>
<keyword evidence="1 13" id="KW-0728">SH3 domain</keyword>
<dbReference type="InterPro" id="IPR036028">
    <property type="entry name" value="SH3-like_dom_sf"/>
</dbReference>
<dbReference type="PANTHER" id="PTHR24418">
    <property type="entry name" value="TYROSINE-PROTEIN KINASE"/>
    <property type="match status" value="1"/>
</dbReference>
<dbReference type="InterPro" id="IPR001452">
    <property type="entry name" value="SH3_domain"/>
</dbReference>
<dbReference type="EC" id="2.7.10.2" evidence="15"/>
<organism evidence="20 21">
    <name type="scientific">Caenorhabditis auriculariae</name>
    <dbReference type="NCBI Taxonomy" id="2777116"/>
    <lineage>
        <taxon>Eukaryota</taxon>
        <taxon>Metazoa</taxon>
        <taxon>Ecdysozoa</taxon>
        <taxon>Nematoda</taxon>
        <taxon>Chromadorea</taxon>
        <taxon>Rhabditida</taxon>
        <taxon>Rhabditina</taxon>
        <taxon>Rhabditomorpha</taxon>
        <taxon>Rhabditoidea</taxon>
        <taxon>Rhabditidae</taxon>
        <taxon>Peloderinae</taxon>
        <taxon>Caenorhabditis</taxon>
    </lineage>
</organism>
<dbReference type="InterPro" id="IPR000980">
    <property type="entry name" value="SH2"/>
</dbReference>
<dbReference type="Pfam" id="PF07714">
    <property type="entry name" value="PK_Tyr_Ser-Thr"/>
    <property type="match status" value="1"/>
</dbReference>
<evidence type="ECO:0000256" key="4">
    <source>
        <dbReference type="ARBA" id="ARBA00022741"/>
    </source>
</evidence>
<keyword evidence="21" id="KW-1185">Reference proteome</keyword>
<proteinExistence type="inferred from homology"/>
<evidence type="ECO:0000256" key="16">
    <source>
        <dbReference type="SAM" id="MobiDB-lite"/>
    </source>
</evidence>
<dbReference type="SMART" id="SM00219">
    <property type="entry name" value="TyrKc"/>
    <property type="match status" value="1"/>
</dbReference>
<dbReference type="InterPro" id="IPR036860">
    <property type="entry name" value="SH2_dom_sf"/>
</dbReference>
<dbReference type="CDD" id="cd00192">
    <property type="entry name" value="PTKc"/>
    <property type="match status" value="1"/>
</dbReference>
<dbReference type="Pfam" id="PF00018">
    <property type="entry name" value="SH3_1"/>
    <property type="match status" value="1"/>
</dbReference>
<comment type="similarity">
    <text evidence="11">Belongs to the protein kinase superfamily. Tyr protein kinase family. SRC subfamily.</text>
</comment>
<comment type="catalytic activity">
    <reaction evidence="10 15">
        <text>L-tyrosyl-[protein] + ATP = O-phospho-L-tyrosyl-[protein] + ADP + H(+)</text>
        <dbReference type="Rhea" id="RHEA:10596"/>
        <dbReference type="Rhea" id="RHEA-COMP:10136"/>
        <dbReference type="Rhea" id="RHEA-COMP:20101"/>
        <dbReference type="ChEBI" id="CHEBI:15378"/>
        <dbReference type="ChEBI" id="CHEBI:30616"/>
        <dbReference type="ChEBI" id="CHEBI:46858"/>
        <dbReference type="ChEBI" id="CHEBI:61978"/>
        <dbReference type="ChEBI" id="CHEBI:456216"/>
        <dbReference type="EC" id="2.7.10.2"/>
    </reaction>
</comment>
<keyword evidence="5 15" id="KW-0418">Kinase</keyword>
<feature type="compositionally biased region" description="Polar residues" evidence="16">
    <location>
        <begin position="108"/>
        <end position="127"/>
    </location>
</feature>
<evidence type="ECO:0000259" key="17">
    <source>
        <dbReference type="PROSITE" id="PS50001"/>
    </source>
</evidence>
<dbReference type="SUPFAM" id="SSF56112">
    <property type="entry name" value="Protein kinase-like (PK-like)"/>
    <property type="match status" value="1"/>
</dbReference>
<sequence length="611" mass="68612">MGGKPSKAGRTASSGSGFGAGDQRHSLFSIDSLEPIFLPNFGVPDLSKLHLPPEPQPSAPSAPPLSRNKQVAKRRPPSTNPNLVVNRSGSSADPKNPPLPLRRESLAPSKSVSTNMSTFGNTTSSPEAQKLARTKSNASTASLPTGTVSRRVSPCPREYKRSLMIAKFTFVADGDNEMSLEEGDQLYLLDDCEANWWYVESKTTAKRGFVPKSHICQAEIREDWWAGNISRILAERRVLQPDLPVGSFLVREKPADNIFVLTIKDQYLDARHYEIKQLGNGKGFTLGDEMRFTTLQDLVEHYRSQSGGLCTILTKGAPPVREETEMLYTTMASWEVKRESIRLIQKVGQGQFGEVYQAKWENVDVAVKTLKDDATSRDFFSEANFLTKLDHVNLVKLLAVCTKEKPFYIITEYMRNGSLLELLKLGVKKNHLTVPGAINVAAQVASGMAYLEDRNKIHRDLAARNVLVGEITDNVPFVKIADFGLARELQPGDEVYSMSHNTSLPVKWMSPESYYDQAFSSKSDVWSYGIFLYELVSLLSKRSEKVDHGYRLPRPEVVPEVVYENVFLACLHKDPEKRPSFHRLFKFFDEYYAYSNIHKTRTVPEHLKTPI</sequence>
<dbReference type="PROSITE" id="PS50001">
    <property type="entry name" value="SH2"/>
    <property type="match status" value="1"/>
</dbReference>
<keyword evidence="2 15" id="KW-0808">Transferase</keyword>
<evidence type="ECO:0000256" key="14">
    <source>
        <dbReference type="PROSITE-ProRule" id="PRU10141"/>
    </source>
</evidence>
<dbReference type="InterPro" id="IPR001245">
    <property type="entry name" value="Ser-Thr/Tyr_kinase_cat_dom"/>
</dbReference>
<dbReference type="PROSITE" id="PS50002">
    <property type="entry name" value="SH3"/>
    <property type="match status" value="1"/>
</dbReference>
<dbReference type="SUPFAM" id="SSF50044">
    <property type="entry name" value="SH3-domain"/>
    <property type="match status" value="1"/>
</dbReference>
<dbReference type="Gene3D" id="3.30.505.10">
    <property type="entry name" value="SH2 domain"/>
    <property type="match status" value="1"/>
</dbReference>
<evidence type="ECO:0000256" key="2">
    <source>
        <dbReference type="ARBA" id="ARBA00022679"/>
    </source>
</evidence>
<evidence type="ECO:0000256" key="8">
    <source>
        <dbReference type="ARBA" id="ARBA00023137"/>
    </source>
</evidence>
<keyword evidence="7 12" id="KW-0727">SH2 domain</keyword>
<dbReference type="InterPro" id="IPR020635">
    <property type="entry name" value="Tyr_kinase_cat_dom"/>
</dbReference>